<dbReference type="AlphaFoldDB" id="A0A1M4ZDP6"/>
<organism evidence="1 2">
    <name type="scientific">Tissierella praeacuta DSM 18095</name>
    <dbReference type="NCBI Taxonomy" id="1123404"/>
    <lineage>
        <taxon>Bacteria</taxon>
        <taxon>Bacillati</taxon>
        <taxon>Bacillota</taxon>
        <taxon>Tissierellia</taxon>
        <taxon>Tissierellales</taxon>
        <taxon>Tissierellaceae</taxon>
        <taxon>Tissierella</taxon>
    </lineage>
</organism>
<gene>
    <name evidence="1" type="ORF">SAMN02745784_03003</name>
</gene>
<dbReference type="GeneID" id="90994052"/>
<reference evidence="2" key="1">
    <citation type="submission" date="2016-11" db="EMBL/GenBank/DDBJ databases">
        <authorList>
            <person name="Varghese N."/>
            <person name="Submissions S."/>
        </authorList>
    </citation>
    <scope>NUCLEOTIDE SEQUENCE [LARGE SCALE GENOMIC DNA]</scope>
    <source>
        <strain evidence="2">DSM 18095</strain>
    </source>
</reference>
<sequence>MLIVYRKSDKKILFNSGKSYVEPQGMSDINGKLAVIERIGGVFDDYGTFRLHDIDDAEKVDEILRYQNYVNLVFEDDIAVDYEIDYEKYEEDKIKREEQESLNKLNPSQEEILKAETEIQIITILKECELI</sequence>
<dbReference type="Proteomes" id="UP000184114">
    <property type="component" value="Unassembled WGS sequence"/>
</dbReference>
<evidence type="ECO:0000313" key="1">
    <source>
        <dbReference type="EMBL" id="SHF15706.1"/>
    </source>
</evidence>
<dbReference type="STRING" id="1123404.SAMN02745784_03003"/>
<protein>
    <submittedName>
        <fullName evidence="1">Uncharacterized protein</fullName>
    </submittedName>
</protein>
<name>A0A1M4ZDP6_9FIRM</name>
<dbReference type="EMBL" id="FQTY01000023">
    <property type="protein sequence ID" value="SHF15706.1"/>
    <property type="molecule type" value="Genomic_DNA"/>
</dbReference>
<accession>A0A1M4ZDP6</accession>
<evidence type="ECO:0000313" key="2">
    <source>
        <dbReference type="Proteomes" id="UP000184114"/>
    </source>
</evidence>
<proteinExistence type="predicted"/>
<keyword evidence="2" id="KW-1185">Reference proteome</keyword>
<dbReference type="RefSeq" id="WP_072977798.1">
    <property type="nucleotide sequence ID" value="NZ_FQTY01000023.1"/>
</dbReference>